<gene>
    <name evidence="1" type="ORF">LTRI10_LOCUS43136</name>
</gene>
<evidence type="ECO:0000313" key="1">
    <source>
        <dbReference type="EMBL" id="CAL1403189.1"/>
    </source>
</evidence>
<dbReference type="Proteomes" id="UP001497516">
    <property type="component" value="Chromosome 7"/>
</dbReference>
<name>A0AAV2FXX8_9ROSI</name>
<organism evidence="1 2">
    <name type="scientific">Linum trigynum</name>
    <dbReference type="NCBI Taxonomy" id="586398"/>
    <lineage>
        <taxon>Eukaryota</taxon>
        <taxon>Viridiplantae</taxon>
        <taxon>Streptophyta</taxon>
        <taxon>Embryophyta</taxon>
        <taxon>Tracheophyta</taxon>
        <taxon>Spermatophyta</taxon>
        <taxon>Magnoliopsida</taxon>
        <taxon>eudicotyledons</taxon>
        <taxon>Gunneridae</taxon>
        <taxon>Pentapetalae</taxon>
        <taxon>rosids</taxon>
        <taxon>fabids</taxon>
        <taxon>Malpighiales</taxon>
        <taxon>Linaceae</taxon>
        <taxon>Linum</taxon>
    </lineage>
</organism>
<reference evidence="1 2" key="1">
    <citation type="submission" date="2024-04" db="EMBL/GenBank/DDBJ databases">
        <authorList>
            <person name="Fracassetti M."/>
        </authorList>
    </citation>
    <scope>NUCLEOTIDE SEQUENCE [LARGE SCALE GENOMIC DNA]</scope>
</reference>
<sequence>MGPCRAGMGTLRTHLFRVVLGTARQFSCRVMQAHLLTLLDRPRLGYGSNRVVPIRARAVLVFVFNEKDEYKRENEKEGGNWMGKKILTDNV</sequence>
<keyword evidence="2" id="KW-1185">Reference proteome</keyword>
<dbReference type="EMBL" id="OZ034820">
    <property type="protein sequence ID" value="CAL1403189.1"/>
    <property type="molecule type" value="Genomic_DNA"/>
</dbReference>
<dbReference type="AlphaFoldDB" id="A0AAV2FXX8"/>
<proteinExistence type="predicted"/>
<protein>
    <recommendedName>
        <fullName evidence="3">Secreted protein</fullName>
    </recommendedName>
</protein>
<evidence type="ECO:0008006" key="3">
    <source>
        <dbReference type="Google" id="ProtNLM"/>
    </source>
</evidence>
<evidence type="ECO:0000313" key="2">
    <source>
        <dbReference type="Proteomes" id="UP001497516"/>
    </source>
</evidence>
<accession>A0AAV2FXX8</accession>